<dbReference type="EMBL" id="DUJS01000004">
    <property type="protein sequence ID" value="HII70778.1"/>
    <property type="molecule type" value="Genomic_DNA"/>
</dbReference>
<evidence type="ECO:0000256" key="6">
    <source>
        <dbReference type="ARBA" id="ARBA00044814"/>
    </source>
</evidence>
<dbReference type="InterPro" id="IPR029061">
    <property type="entry name" value="THDP-binding"/>
</dbReference>
<dbReference type="Gene3D" id="3.40.50.970">
    <property type="match status" value="1"/>
</dbReference>
<feature type="domain" description="Pyruvate flavodoxin/ferredoxin oxidoreductase pyrimidine binding" evidence="8">
    <location>
        <begin position="16"/>
        <end position="240"/>
    </location>
</feature>
<organism evidence="10 11">
    <name type="scientific">Methanopyrus kandleri</name>
    <dbReference type="NCBI Taxonomy" id="2320"/>
    <lineage>
        <taxon>Archaea</taxon>
        <taxon>Methanobacteriati</taxon>
        <taxon>Methanobacteriota</taxon>
        <taxon>Methanomada group</taxon>
        <taxon>Methanopyri</taxon>
        <taxon>Methanopyrales</taxon>
        <taxon>Methanopyraceae</taxon>
        <taxon>Methanopyrus</taxon>
    </lineage>
</organism>
<dbReference type="FunFam" id="3.40.50.970:FF:000012">
    <property type="entry name" value="Pyruvate:ferredoxin (Flavodoxin) oxidoreductase"/>
    <property type="match status" value="1"/>
</dbReference>
<dbReference type="GeneID" id="1477385"/>
<dbReference type="Pfam" id="PF17147">
    <property type="entry name" value="PFOR_II"/>
    <property type="match status" value="1"/>
</dbReference>
<feature type="domain" description="Pyruvate:ferredoxin oxidoreductase core" evidence="9">
    <location>
        <begin position="264"/>
        <end position="360"/>
    </location>
</feature>
<keyword evidence="10" id="KW-0670">Pyruvate</keyword>
<dbReference type="InterPro" id="IPR009014">
    <property type="entry name" value="Transketo_C/PFOR_II"/>
</dbReference>
<reference evidence="10" key="1">
    <citation type="journal article" date="2020" name="bioRxiv">
        <title>A rank-normalized archaeal taxonomy based on genome phylogeny resolves widespread incomplete and uneven classifications.</title>
        <authorList>
            <person name="Rinke C."/>
            <person name="Chuvochina M."/>
            <person name="Mussig A.J."/>
            <person name="Chaumeil P.-A."/>
            <person name="Waite D.W."/>
            <person name="Whitman W.B."/>
            <person name="Parks D.H."/>
            <person name="Hugenholtz P."/>
        </authorList>
    </citation>
    <scope>NUCLEOTIDE SEQUENCE</scope>
    <source>
        <strain evidence="10">UBA8853</strain>
    </source>
</reference>
<proteinExistence type="predicted"/>
<comment type="caution">
    <text evidence="10">The sequence shown here is derived from an EMBL/GenBank/DDBJ whole genome shotgun (WGS) entry which is preliminary data.</text>
</comment>
<evidence type="ECO:0000256" key="5">
    <source>
        <dbReference type="ARBA" id="ARBA00044811"/>
    </source>
</evidence>
<evidence type="ECO:0000256" key="2">
    <source>
        <dbReference type="ARBA" id="ARBA00012822"/>
    </source>
</evidence>
<evidence type="ECO:0000259" key="8">
    <source>
        <dbReference type="Pfam" id="PF01855"/>
    </source>
</evidence>
<evidence type="ECO:0000256" key="4">
    <source>
        <dbReference type="ARBA" id="ARBA00044787"/>
    </source>
</evidence>
<evidence type="ECO:0000256" key="1">
    <source>
        <dbReference type="ARBA" id="ARBA00011595"/>
    </source>
</evidence>
<keyword evidence="3" id="KW-0560">Oxidoreductase</keyword>
<evidence type="ECO:0000313" key="11">
    <source>
        <dbReference type="Proteomes" id="UP000619545"/>
    </source>
</evidence>
<dbReference type="InterPro" id="IPR002880">
    <property type="entry name" value="Pyrv_Fd/Flavodoxin_OxRdtase_N"/>
</dbReference>
<dbReference type="Proteomes" id="UP000619545">
    <property type="component" value="Unassembled WGS sequence"/>
</dbReference>
<dbReference type="Gene3D" id="3.40.50.920">
    <property type="match status" value="1"/>
</dbReference>
<evidence type="ECO:0000313" key="10">
    <source>
        <dbReference type="EMBL" id="HII70778.1"/>
    </source>
</evidence>
<dbReference type="SUPFAM" id="SSF52518">
    <property type="entry name" value="Thiamin diphosphate-binding fold (THDP-binding)"/>
    <property type="match status" value="1"/>
</dbReference>
<gene>
    <name evidence="10" type="primary">porA</name>
    <name evidence="10" type="ORF">HA336_06050</name>
</gene>
<dbReference type="InterPro" id="IPR033412">
    <property type="entry name" value="PFOR_II"/>
</dbReference>
<accession>A0A832TDB9</accession>
<sequence length="383" mass="42207">MTEVHVINGNYAVAEAVRMVDVDVIAAYPITPQTPIVEYLSEFVSNGELDAEFIHVESEHSAISAVLGASATGARVFTATASQGLALMHEILFIASGLRLPIVMAVANRALSAPINIWCDHSDSVAQRDTSWIQLYCESNQEVFDTVVQAYRIAEHEDVLLPVMVCLDGFTLSHTLEPVELPEEEEVRSFVGKYEPTHCYLDPEDPMTLGPVGGPDSYMEFKKMQHDAMEKAREVIGEVNREFSDEFGRSYGDGLIEEYNTEDADYVVIAMGSVCGTVKHVIDEERPDVGLVRVKAYRPFPGDRIVEVIQDKEGVVTIDRAHSYGAMPPLWTDVKAHAPDVDVSSTIAGLGGRDIRPQDVLEIIKVAEEGKGMDEPVWINVKV</sequence>
<evidence type="ECO:0000256" key="3">
    <source>
        <dbReference type="ARBA" id="ARBA00023002"/>
    </source>
</evidence>
<name>A0A832TDB9_9EURY</name>
<comment type="subunit">
    <text evidence="1">Heterotetramer of one alpha, one beta, one delta and one gamma chain.</text>
</comment>
<dbReference type="GO" id="GO:0006979">
    <property type="term" value="P:response to oxidative stress"/>
    <property type="evidence" value="ECO:0007669"/>
    <property type="project" value="TreeGrafter"/>
</dbReference>
<dbReference type="AlphaFoldDB" id="A0A832TDB9"/>
<dbReference type="SUPFAM" id="SSF52922">
    <property type="entry name" value="TK C-terminal domain-like"/>
    <property type="match status" value="1"/>
</dbReference>
<evidence type="ECO:0000259" key="9">
    <source>
        <dbReference type="Pfam" id="PF17147"/>
    </source>
</evidence>
<comment type="catalytic activity">
    <reaction evidence="7">
        <text>2 oxidized [2Fe-2S]-[ferredoxin] + pyruvate + CoA = 2 reduced [2Fe-2S]-[ferredoxin] + acetyl-CoA + CO2 + H(+)</text>
        <dbReference type="Rhea" id="RHEA:12765"/>
        <dbReference type="Rhea" id="RHEA-COMP:10000"/>
        <dbReference type="Rhea" id="RHEA-COMP:10001"/>
        <dbReference type="ChEBI" id="CHEBI:15361"/>
        <dbReference type="ChEBI" id="CHEBI:15378"/>
        <dbReference type="ChEBI" id="CHEBI:16526"/>
        <dbReference type="ChEBI" id="CHEBI:33737"/>
        <dbReference type="ChEBI" id="CHEBI:33738"/>
        <dbReference type="ChEBI" id="CHEBI:57287"/>
        <dbReference type="ChEBI" id="CHEBI:57288"/>
        <dbReference type="EC" id="1.2.7.1"/>
    </reaction>
</comment>
<dbReference type="InterPro" id="IPR050722">
    <property type="entry name" value="Pyruvate:ferred/Flavod_OxRd"/>
</dbReference>
<dbReference type="EC" id="1.2.7.1" evidence="2"/>
<dbReference type="OMA" id="LMWEMLY"/>
<evidence type="ECO:0000256" key="7">
    <source>
        <dbReference type="ARBA" id="ARBA00049357"/>
    </source>
</evidence>
<dbReference type="GO" id="GO:0019164">
    <property type="term" value="F:pyruvate synthase activity"/>
    <property type="evidence" value="ECO:0007669"/>
    <property type="project" value="UniProtKB-EC"/>
</dbReference>
<dbReference type="CDD" id="cd07034">
    <property type="entry name" value="TPP_PYR_PFOR_IOR-alpha_like"/>
    <property type="match status" value="1"/>
</dbReference>
<dbReference type="RefSeq" id="WP_011018454.1">
    <property type="nucleotide sequence ID" value="NZ_DUJS01000004.1"/>
</dbReference>
<dbReference type="PANTHER" id="PTHR32154:SF0">
    <property type="entry name" value="PYRUVATE-FLAVODOXIN OXIDOREDUCTASE-RELATED"/>
    <property type="match status" value="1"/>
</dbReference>
<dbReference type="PANTHER" id="PTHR32154">
    <property type="entry name" value="PYRUVATE-FLAVODOXIN OXIDOREDUCTASE-RELATED"/>
    <property type="match status" value="1"/>
</dbReference>
<dbReference type="InterPro" id="IPR053390">
    <property type="entry name" value="Pyruvate_synthase_PorA"/>
</dbReference>
<dbReference type="Pfam" id="PF01855">
    <property type="entry name" value="POR_N"/>
    <property type="match status" value="1"/>
</dbReference>
<protein>
    <recommendedName>
        <fullName evidence="4">Pyruvate synthase subunit PorA</fullName>
        <ecNumber evidence="2">1.2.7.1</ecNumber>
    </recommendedName>
    <alternativeName>
        <fullName evidence="6">Pyruvate oxidoreductase alpha chain</fullName>
    </alternativeName>
    <alternativeName>
        <fullName evidence="5">Pyruvic-ferredoxin oxidoreductase subunit alpha</fullName>
    </alternativeName>
</protein>
<dbReference type="NCBIfam" id="NF040682">
    <property type="entry name" value="PorA_Arch"/>
    <property type="match status" value="1"/>
</dbReference>